<accession>A0A941IPE4</accession>
<comment type="caution">
    <text evidence="3">The sequence shown here is derived from an EMBL/GenBank/DDBJ whole genome shotgun (WGS) entry which is preliminary data.</text>
</comment>
<dbReference type="Gene3D" id="1.10.443.10">
    <property type="entry name" value="Intergrase catalytic core"/>
    <property type="match status" value="1"/>
</dbReference>
<gene>
    <name evidence="3" type="ORF">KDL01_24420</name>
</gene>
<proteinExistence type="predicted"/>
<evidence type="ECO:0000259" key="2">
    <source>
        <dbReference type="PROSITE" id="PS51898"/>
    </source>
</evidence>
<keyword evidence="4" id="KW-1185">Reference proteome</keyword>
<feature type="domain" description="Tyr recombinase" evidence="2">
    <location>
        <begin position="1"/>
        <end position="69"/>
    </location>
</feature>
<dbReference type="GO" id="GO:0015074">
    <property type="term" value="P:DNA integration"/>
    <property type="evidence" value="ECO:0007669"/>
    <property type="project" value="InterPro"/>
</dbReference>
<name>A0A941IPE4_9ACTN</name>
<reference evidence="3" key="1">
    <citation type="submission" date="2021-04" db="EMBL/GenBank/DDBJ databases">
        <title>Genome based classification of Actinospica acidithermotolerans sp. nov., an actinobacterium isolated from an Indonesian hot spring.</title>
        <authorList>
            <person name="Kusuma A.B."/>
            <person name="Putra K.E."/>
            <person name="Nafisah S."/>
            <person name="Loh J."/>
            <person name="Nouioui I."/>
            <person name="Goodfellow M."/>
        </authorList>
    </citation>
    <scope>NUCLEOTIDE SEQUENCE</scope>
    <source>
        <strain evidence="3">CSCA 57</strain>
    </source>
</reference>
<dbReference type="SUPFAM" id="SSF56349">
    <property type="entry name" value="DNA breaking-rejoining enzymes"/>
    <property type="match status" value="1"/>
</dbReference>
<protein>
    <submittedName>
        <fullName evidence="3">Tyrosine-type recombinase/integrase</fullName>
    </submittedName>
</protein>
<organism evidence="3 4">
    <name type="scientific">Actinospica durhamensis</name>
    <dbReference type="NCBI Taxonomy" id="1508375"/>
    <lineage>
        <taxon>Bacteria</taxon>
        <taxon>Bacillati</taxon>
        <taxon>Actinomycetota</taxon>
        <taxon>Actinomycetes</taxon>
        <taxon>Catenulisporales</taxon>
        <taxon>Actinospicaceae</taxon>
        <taxon>Actinospica</taxon>
    </lineage>
</organism>
<dbReference type="AlphaFoldDB" id="A0A941IPE4"/>
<keyword evidence="1" id="KW-0233">DNA recombination</keyword>
<dbReference type="Pfam" id="PF00589">
    <property type="entry name" value="Phage_integrase"/>
    <property type="match status" value="1"/>
</dbReference>
<evidence type="ECO:0000313" key="4">
    <source>
        <dbReference type="Proteomes" id="UP000675781"/>
    </source>
</evidence>
<dbReference type="InterPro" id="IPR013762">
    <property type="entry name" value="Integrase-like_cat_sf"/>
</dbReference>
<dbReference type="EMBL" id="JAGSOG010000142">
    <property type="protein sequence ID" value="MBR7836445.1"/>
    <property type="molecule type" value="Genomic_DNA"/>
</dbReference>
<dbReference type="Proteomes" id="UP000675781">
    <property type="component" value="Unassembled WGS sequence"/>
</dbReference>
<dbReference type="PROSITE" id="PS51898">
    <property type="entry name" value="TYR_RECOMBINASE"/>
    <property type="match status" value="1"/>
</dbReference>
<evidence type="ECO:0000256" key="1">
    <source>
        <dbReference type="ARBA" id="ARBA00023172"/>
    </source>
</evidence>
<dbReference type="GO" id="GO:0003677">
    <property type="term" value="F:DNA binding"/>
    <property type="evidence" value="ECO:0007669"/>
    <property type="project" value="InterPro"/>
</dbReference>
<dbReference type="InterPro" id="IPR011010">
    <property type="entry name" value="DNA_brk_join_enz"/>
</dbReference>
<dbReference type="GO" id="GO:0006310">
    <property type="term" value="P:DNA recombination"/>
    <property type="evidence" value="ECO:0007669"/>
    <property type="project" value="UniProtKB-KW"/>
</dbReference>
<dbReference type="InterPro" id="IPR002104">
    <property type="entry name" value="Integrase_catalytic"/>
</dbReference>
<sequence>MPSIFDRFRTVAGLPHFHIHHLKHTTATLLREEGTELHVISGVLGHAHLGTTADIYSEIRPATQRTALTAPDHALRREP</sequence>
<evidence type="ECO:0000313" key="3">
    <source>
        <dbReference type="EMBL" id="MBR7836445.1"/>
    </source>
</evidence>